<dbReference type="SUPFAM" id="SSF109604">
    <property type="entry name" value="HD-domain/PDEase-like"/>
    <property type="match status" value="1"/>
</dbReference>
<dbReference type="InterPro" id="IPR003607">
    <property type="entry name" value="HD/PDEase_dom"/>
</dbReference>
<dbReference type="PROSITE" id="PS51832">
    <property type="entry name" value="HD_GYP"/>
    <property type="match status" value="1"/>
</dbReference>
<proteinExistence type="predicted"/>
<dbReference type="PANTHER" id="PTHR43155">
    <property type="entry name" value="CYCLIC DI-GMP PHOSPHODIESTERASE PA4108-RELATED"/>
    <property type="match status" value="1"/>
</dbReference>
<organism evidence="2 3">
    <name type="scientific">Metabacillus flavus</name>
    <dbReference type="NCBI Taxonomy" id="2823519"/>
    <lineage>
        <taxon>Bacteria</taxon>
        <taxon>Bacillati</taxon>
        <taxon>Bacillota</taxon>
        <taxon>Bacilli</taxon>
        <taxon>Bacillales</taxon>
        <taxon>Bacillaceae</taxon>
        <taxon>Metabacillus</taxon>
    </lineage>
</organism>
<feature type="domain" description="HD-GYP" evidence="1">
    <location>
        <begin position="111"/>
        <end position="302"/>
    </location>
</feature>
<dbReference type="Proteomes" id="UP000682403">
    <property type="component" value="Unassembled WGS sequence"/>
</dbReference>
<evidence type="ECO:0000259" key="1">
    <source>
        <dbReference type="PROSITE" id="PS51832"/>
    </source>
</evidence>
<dbReference type="NCBIfam" id="TIGR00277">
    <property type="entry name" value="HDIG"/>
    <property type="match status" value="1"/>
</dbReference>
<evidence type="ECO:0000313" key="2">
    <source>
        <dbReference type="EMBL" id="MBS2967630.1"/>
    </source>
</evidence>
<comment type="caution">
    <text evidence="2">The sequence shown here is derived from an EMBL/GenBank/DDBJ whole genome shotgun (WGS) entry which is preliminary data.</text>
</comment>
<dbReference type="Pfam" id="PF13487">
    <property type="entry name" value="HD_5"/>
    <property type="match status" value="1"/>
</dbReference>
<accession>A0ABS5LA85</accession>
<dbReference type="InterPro" id="IPR011051">
    <property type="entry name" value="RmlC_Cupin_sf"/>
</dbReference>
<name>A0ABS5LA85_9BACI</name>
<keyword evidence="3" id="KW-1185">Reference proteome</keyword>
<protein>
    <submittedName>
        <fullName evidence="2">HD-GYP domain-containing protein</fullName>
    </submittedName>
</protein>
<dbReference type="EMBL" id="JAGVRK010000001">
    <property type="protein sequence ID" value="MBS2967630.1"/>
    <property type="molecule type" value="Genomic_DNA"/>
</dbReference>
<dbReference type="InterPro" id="IPR006675">
    <property type="entry name" value="HDIG_dom"/>
</dbReference>
<dbReference type="SUPFAM" id="SSF51182">
    <property type="entry name" value="RmlC-like cupins"/>
    <property type="match status" value="1"/>
</dbReference>
<dbReference type="InterPro" id="IPR037522">
    <property type="entry name" value="HD_GYP_dom"/>
</dbReference>
<gene>
    <name evidence="2" type="ORF">J9317_02440</name>
</gene>
<evidence type="ECO:0000313" key="3">
    <source>
        <dbReference type="Proteomes" id="UP000682403"/>
    </source>
</evidence>
<dbReference type="SMART" id="SM00471">
    <property type="entry name" value="HDc"/>
    <property type="match status" value="1"/>
</dbReference>
<dbReference type="CDD" id="cd00077">
    <property type="entry name" value="HDc"/>
    <property type="match status" value="1"/>
</dbReference>
<sequence length="302" mass="34624">MKGLHLGFQGDFLEKATDISSEYSLLAKGDGAEVILQTILEGKTFYVHPGDTPELMEFFYILSGHCVCKDSGENLKSGDYFYLHQLKEATYFKAETEMRMLWFITQPVFHYMSKNIEEITKIVKQVEEKDSYTYQHSARVQTCSVQIAKHLQLTKDQLENLYYASLFHDVGKIHVPEEILNKPDKLTPKEFEILKKHSYDGAQMVKSTYYDHISNIILHHHERLDGSGYPYGLKGDQISTEAQIIAIADTYDAMTSDRVYRKGLNPVDAMKEIKSLTNRHYRGPIVDALEQVLISEGILPKD</sequence>
<dbReference type="RefSeq" id="WP_211556219.1">
    <property type="nucleotide sequence ID" value="NZ_JAGVRK010000001.1"/>
</dbReference>
<reference evidence="2 3" key="1">
    <citation type="submission" date="2021-04" db="EMBL/GenBank/DDBJ databases">
        <title>Metabacillus sp. strain KIGAM252 whole genome sequence.</title>
        <authorList>
            <person name="Seo M.-J."/>
            <person name="Cho E.-S."/>
            <person name="Hwang C.Y."/>
            <person name="Yoon D.J."/>
        </authorList>
    </citation>
    <scope>NUCLEOTIDE SEQUENCE [LARGE SCALE GENOMIC DNA]</scope>
    <source>
        <strain evidence="2 3">KIGAM252</strain>
    </source>
</reference>
<dbReference type="Gene3D" id="1.10.3210.10">
    <property type="entry name" value="Hypothetical protein af1432"/>
    <property type="match status" value="1"/>
</dbReference>